<proteinExistence type="predicted"/>
<comment type="caution">
    <text evidence="2">The sequence shown here is derived from an EMBL/GenBank/DDBJ whole genome shotgun (WGS) entry which is preliminary data.</text>
</comment>
<protein>
    <submittedName>
        <fullName evidence="2">FkbM family methyltransferase</fullName>
    </submittedName>
</protein>
<dbReference type="NCBIfam" id="TIGR01444">
    <property type="entry name" value="fkbM_fam"/>
    <property type="match status" value="1"/>
</dbReference>
<dbReference type="InterPro" id="IPR029063">
    <property type="entry name" value="SAM-dependent_MTases_sf"/>
</dbReference>
<keyword evidence="2" id="KW-0808">Transferase</keyword>
<dbReference type="InterPro" id="IPR052514">
    <property type="entry name" value="SAM-dependent_MTase"/>
</dbReference>
<dbReference type="SUPFAM" id="SSF53335">
    <property type="entry name" value="S-adenosyl-L-methionine-dependent methyltransferases"/>
    <property type="match status" value="1"/>
</dbReference>
<dbReference type="Proteomes" id="UP001529369">
    <property type="component" value="Unassembled WGS sequence"/>
</dbReference>
<dbReference type="GO" id="GO:0008168">
    <property type="term" value="F:methyltransferase activity"/>
    <property type="evidence" value="ECO:0007669"/>
    <property type="project" value="UniProtKB-KW"/>
</dbReference>
<dbReference type="EMBL" id="JAUFPN010000177">
    <property type="protein sequence ID" value="MDN3566511.1"/>
    <property type="molecule type" value="Genomic_DNA"/>
</dbReference>
<evidence type="ECO:0000313" key="2">
    <source>
        <dbReference type="EMBL" id="MDN3566511.1"/>
    </source>
</evidence>
<evidence type="ECO:0000259" key="1">
    <source>
        <dbReference type="Pfam" id="PF05050"/>
    </source>
</evidence>
<keyword evidence="3" id="KW-1185">Reference proteome</keyword>
<dbReference type="PANTHER" id="PTHR34203">
    <property type="entry name" value="METHYLTRANSFERASE, FKBM FAMILY PROTEIN"/>
    <property type="match status" value="1"/>
</dbReference>
<evidence type="ECO:0000313" key="3">
    <source>
        <dbReference type="Proteomes" id="UP001529369"/>
    </source>
</evidence>
<reference evidence="3" key="1">
    <citation type="journal article" date="2019" name="Int. J. Syst. Evol. Microbiol.">
        <title>The Global Catalogue of Microorganisms (GCM) 10K type strain sequencing project: providing services to taxonomists for standard genome sequencing and annotation.</title>
        <authorList>
            <consortium name="The Broad Institute Genomics Platform"/>
            <consortium name="The Broad Institute Genome Sequencing Center for Infectious Disease"/>
            <person name="Wu L."/>
            <person name="Ma J."/>
        </authorList>
    </citation>
    <scope>NUCLEOTIDE SEQUENCE [LARGE SCALE GENOMIC DNA]</scope>
    <source>
        <strain evidence="3">CECT 7131</strain>
    </source>
</reference>
<dbReference type="InterPro" id="IPR006342">
    <property type="entry name" value="FkbM_mtfrase"/>
</dbReference>
<dbReference type="GO" id="GO:0032259">
    <property type="term" value="P:methylation"/>
    <property type="evidence" value="ECO:0007669"/>
    <property type="project" value="UniProtKB-KW"/>
</dbReference>
<sequence length="336" mass="36048">MSVNHDDVVASFQMVLGRSPDSEEAVNYHLRLGFRDRLELGAYMCSTGEFRERYDRMVAEGRAPRSPQEPGGRQRPVTVFLGDRVLTETHRGFKIYVPPTDMDLGPHILLNGIWETHVEKALLRLLQPGMLAVDVGANIGYHTLTLAGAVGPGGRVHAFEASPGLTPLLRASIFINGMTPWVTVHNLAALDRPGMVTLAAQPDHFGSGNVVPPGAEAGYHADYSSQVQVPGIALDSLLAEGPPLDLIRIDIEGSEPQALRGAATAIGRSPALRIISEWSVGMMAARADLGGFIAWLQGMGFRFWLVNAGGGFEPLAASALLALPHSDVLISRQEPG</sequence>
<keyword evidence="2" id="KW-0489">Methyltransferase</keyword>
<dbReference type="Pfam" id="PF05050">
    <property type="entry name" value="Methyltransf_21"/>
    <property type="match status" value="1"/>
</dbReference>
<dbReference type="Gene3D" id="3.40.50.150">
    <property type="entry name" value="Vaccinia Virus protein VP39"/>
    <property type="match status" value="1"/>
</dbReference>
<dbReference type="RefSeq" id="WP_290318438.1">
    <property type="nucleotide sequence ID" value="NZ_JAUFPN010000177.1"/>
</dbReference>
<name>A0ABT8A9U1_9PROT</name>
<accession>A0ABT8A9U1</accession>
<dbReference type="PANTHER" id="PTHR34203:SF15">
    <property type="entry name" value="SLL1173 PROTEIN"/>
    <property type="match status" value="1"/>
</dbReference>
<feature type="domain" description="Methyltransferase FkbM" evidence="1">
    <location>
        <begin position="134"/>
        <end position="303"/>
    </location>
</feature>
<gene>
    <name evidence="2" type="ORF">QWZ14_19235</name>
</gene>
<organism evidence="2 3">
    <name type="scientific">Paeniroseomonas aquatica</name>
    <dbReference type="NCBI Taxonomy" id="373043"/>
    <lineage>
        <taxon>Bacteria</taxon>
        <taxon>Pseudomonadati</taxon>
        <taxon>Pseudomonadota</taxon>
        <taxon>Alphaproteobacteria</taxon>
        <taxon>Acetobacterales</taxon>
        <taxon>Acetobacteraceae</taxon>
        <taxon>Paeniroseomonas</taxon>
    </lineage>
</organism>